<gene>
    <name evidence="2" type="ORF">G2W53_018194</name>
</gene>
<accession>A0A834WKV1</accession>
<reference evidence="2" key="1">
    <citation type="submission" date="2020-09" db="EMBL/GenBank/DDBJ databases">
        <title>Genome-Enabled Discovery of Anthraquinone Biosynthesis in Senna tora.</title>
        <authorList>
            <person name="Kang S.-H."/>
            <person name="Pandey R.P."/>
            <person name="Lee C.-M."/>
            <person name="Sim J.-S."/>
            <person name="Jeong J.-T."/>
            <person name="Choi B.-S."/>
            <person name="Jung M."/>
            <person name="Ginzburg D."/>
            <person name="Zhao K."/>
            <person name="Won S.Y."/>
            <person name="Oh T.-J."/>
            <person name="Yu Y."/>
            <person name="Kim N.-H."/>
            <person name="Lee O.R."/>
            <person name="Lee T.-H."/>
            <person name="Bashyal P."/>
            <person name="Kim T.-S."/>
            <person name="Lee W.-H."/>
            <person name="Kawkins C."/>
            <person name="Kim C.-K."/>
            <person name="Kim J.S."/>
            <person name="Ahn B.O."/>
            <person name="Rhee S.Y."/>
            <person name="Sohng J.K."/>
        </authorList>
    </citation>
    <scope>NUCLEOTIDE SEQUENCE</scope>
    <source>
        <tissue evidence="2">Leaf</tissue>
    </source>
</reference>
<name>A0A834WKV1_9FABA</name>
<sequence>MKWDNVANCIVSEIRGQEVKIGQHDLAQLLGTKAIGYMFGNHQSTLSKIEGYDAQIVLKSLFAQPPEYVMHTKNFTASKFTFQNRLLHHIKNAIKPLTDEVKSPSAIDVNSLYNMCFTYEHDRWIEKPLTKAQKKILEQREREEAAEWEWEAAAALDSSSSHPPPHGPSNSEVLSAIQHLQRSVDEGFEQVNTRLNEFCTRIQALEVATMDNSQMIKDVERRFGSQD</sequence>
<dbReference type="AlphaFoldDB" id="A0A834WKV1"/>
<comment type="caution">
    <text evidence="2">The sequence shown here is derived from an EMBL/GenBank/DDBJ whole genome shotgun (WGS) entry which is preliminary data.</text>
</comment>
<evidence type="ECO:0000313" key="2">
    <source>
        <dbReference type="EMBL" id="KAF7827030.1"/>
    </source>
</evidence>
<dbReference type="Proteomes" id="UP000634136">
    <property type="component" value="Unassembled WGS sequence"/>
</dbReference>
<feature type="region of interest" description="Disordered" evidence="1">
    <location>
        <begin position="153"/>
        <end position="172"/>
    </location>
</feature>
<proteinExistence type="predicted"/>
<evidence type="ECO:0000313" key="3">
    <source>
        <dbReference type="Proteomes" id="UP000634136"/>
    </source>
</evidence>
<dbReference type="EMBL" id="JAAIUW010000006">
    <property type="protein sequence ID" value="KAF7827030.1"/>
    <property type="molecule type" value="Genomic_DNA"/>
</dbReference>
<organism evidence="2 3">
    <name type="scientific">Senna tora</name>
    <dbReference type="NCBI Taxonomy" id="362788"/>
    <lineage>
        <taxon>Eukaryota</taxon>
        <taxon>Viridiplantae</taxon>
        <taxon>Streptophyta</taxon>
        <taxon>Embryophyta</taxon>
        <taxon>Tracheophyta</taxon>
        <taxon>Spermatophyta</taxon>
        <taxon>Magnoliopsida</taxon>
        <taxon>eudicotyledons</taxon>
        <taxon>Gunneridae</taxon>
        <taxon>Pentapetalae</taxon>
        <taxon>rosids</taxon>
        <taxon>fabids</taxon>
        <taxon>Fabales</taxon>
        <taxon>Fabaceae</taxon>
        <taxon>Caesalpinioideae</taxon>
        <taxon>Cassia clade</taxon>
        <taxon>Senna</taxon>
    </lineage>
</organism>
<keyword evidence="3" id="KW-1185">Reference proteome</keyword>
<protein>
    <submittedName>
        <fullName evidence="2">Uncharacterized protein</fullName>
    </submittedName>
</protein>
<evidence type="ECO:0000256" key="1">
    <source>
        <dbReference type="SAM" id="MobiDB-lite"/>
    </source>
</evidence>